<dbReference type="Proteomes" id="UP000069162">
    <property type="component" value="Chromosome"/>
</dbReference>
<evidence type="ECO:0000313" key="2">
    <source>
        <dbReference type="Proteomes" id="UP000069162"/>
    </source>
</evidence>
<evidence type="ECO:0000313" key="1">
    <source>
        <dbReference type="EMBL" id="ALR75231.1"/>
    </source>
</evidence>
<proteinExistence type="predicted"/>
<sequence length="65" mass="7704">MLPLRPLPNLQRFAYDAEQWLIQVIQTQLDGRLRIEYQYDPWEDRNEGVHLHKKTDAPVAGGSEW</sequence>
<dbReference type="EMBL" id="CP012871">
    <property type="protein sequence ID" value="ALR75231.1"/>
    <property type="molecule type" value="Genomic_DNA"/>
</dbReference>
<protein>
    <submittedName>
        <fullName evidence="1">Uncharacterized protein</fullName>
    </submittedName>
</protein>
<organism evidence="1 2">
    <name type="scientific">[Enterobacter] lignolyticus</name>
    <dbReference type="NCBI Taxonomy" id="1334193"/>
    <lineage>
        <taxon>Bacteria</taxon>
        <taxon>Pseudomonadati</taxon>
        <taxon>Pseudomonadota</taxon>
        <taxon>Gammaproteobacteria</taxon>
        <taxon>Enterobacterales</taxon>
        <taxon>Enterobacteriaceae</taxon>
        <taxon>Pluralibacter</taxon>
    </lineage>
</organism>
<dbReference type="KEGG" id="kle:AO703_02585"/>
<dbReference type="AlphaFoldDB" id="A0A806X9G5"/>
<reference evidence="2" key="1">
    <citation type="submission" date="2015-10" db="EMBL/GenBank/DDBJ databases">
        <title>Complete Genome Sequencing of Klebsiella sp. strain G5.</title>
        <authorList>
            <person name="Chan K.-G."/>
            <person name="Chen J.-W."/>
        </authorList>
    </citation>
    <scope>NUCLEOTIDE SEQUENCE [LARGE SCALE GENOMIC DNA]</scope>
    <source>
        <strain evidence="2">G5</strain>
    </source>
</reference>
<accession>A0A806X9G5</accession>
<name>A0A806X9G5_9ENTR</name>
<gene>
    <name evidence="1" type="ORF">AO703_02585</name>
</gene>